<gene>
    <name evidence="6" type="ORF">METZ01_LOCUS431881</name>
</gene>
<evidence type="ECO:0000256" key="3">
    <source>
        <dbReference type="ARBA" id="ARBA00022982"/>
    </source>
</evidence>
<reference evidence="6" key="1">
    <citation type="submission" date="2018-05" db="EMBL/GenBank/DDBJ databases">
        <authorList>
            <person name="Lanie J.A."/>
            <person name="Ng W.-L."/>
            <person name="Kazmierczak K.M."/>
            <person name="Andrzejewski T.M."/>
            <person name="Davidsen T.M."/>
            <person name="Wayne K.J."/>
            <person name="Tettelin H."/>
            <person name="Glass J.I."/>
            <person name="Rusch D."/>
            <person name="Podicherti R."/>
            <person name="Tsui H.-C.T."/>
            <person name="Winkler M.E."/>
        </authorList>
    </citation>
    <scope>NUCLEOTIDE SEQUENCE</scope>
</reference>
<dbReference type="Pfam" id="PF00127">
    <property type="entry name" value="Copper-bind"/>
    <property type="match status" value="1"/>
</dbReference>
<evidence type="ECO:0000256" key="2">
    <source>
        <dbReference type="ARBA" id="ARBA00022723"/>
    </source>
</evidence>
<dbReference type="InterPro" id="IPR000923">
    <property type="entry name" value="BlueCu_1"/>
</dbReference>
<dbReference type="InterPro" id="IPR008972">
    <property type="entry name" value="Cupredoxin"/>
</dbReference>
<dbReference type="AlphaFoldDB" id="A0A382Y6R7"/>
<keyword evidence="2" id="KW-0479">Metal-binding</keyword>
<evidence type="ECO:0000259" key="5">
    <source>
        <dbReference type="Pfam" id="PF00127"/>
    </source>
</evidence>
<dbReference type="GO" id="GO:0005507">
    <property type="term" value="F:copper ion binding"/>
    <property type="evidence" value="ECO:0007669"/>
    <property type="project" value="InterPro"/>
</dbReference>
<dbReference type="Gene3D" id="2.60.40.420">
    <property type="entry name" value="Cupredoxins - blue copper proteins"/>
    <property type="match status" value="1"/>
</dbReference>
<feature type="non-terminal residue" evidence="6">
    <location>
        <position position="1"/>
    </location>
</feature>
<keyword evidence="1" id="KW-0813">Transport</keyword>
<dbReference type="GO" id="GO:0009055">
    <property type="term" value="F:electron transfer activity"/>
    <property type="evidence" value="ECO:0007669"/>
    <property type="project" value="InterPro"/>
</dbReference>
<dbReference type="InterPro" id="IPR028871">
    <property type="entry name" value="BlueCu_1_BS"/>
</dbReference>
<proteinExistence type="predicted"/>
<organism evidence="6">
    <name type="scientific">marine metagenome</name>
    <dbReference type="NCBI Taxonomy" id="408172"/>
    <lineage>
        <taxon>unclassified sequences</taxon>
        <taxon>metagenomes</taxon>
        <taxon>ecological metagenomes</taxon>
    </lineage>
</organism>
<feature type="domain" description="Blue (type 1) copper" evidence="5">
    <location>
        <begin position="101"/>
        <end position="221"/>
    </location>
</feature>
<keyword evidence="3" id="KW-0249">Electron transport</keyword>
<dbReference type="InterPro" id="IPR050845">
    <property type="entry name" value="Cu-binding_ET"/>
</dbReference>
<accession>A0A382Y6R7</accession>
<evidence type="ECO:0000256" key="1">
    <source>
        <dbReference type="ARBA" id="ARBA00022448"/>
    </source>
</evidence>
<dbReference type="PANTHER" id="PTHR38439">
    <property type="entry name" value="AURACYANIN-B"/>
    <property type="match status" value="1"/>
</dbReference>
<dbReference type="PROSITE" id="PS00196">
    <property type="entry name" value="COPPER_BLUE"/>
    <property type="match status" value="1"/>
</dbReference>
<dbReference type="CDD" id="cd04233">
    <property type="entry name" value="Auracyanin"/>
    <property type="match status" value="1"/>
</dbReference>
<keyword evidence="4" id="KW-0186">Copper</keyword>
<evidence type="ECO:0000313" key="6">
    <source>
        <dbReference type="EMBL" id="SVD79027.1"/>
    </source>
</evidence>
<name>A0A382Y6R7_9ZZZZ</name>
<dbReference type="EMBL" id="UINC01173432">
    <property type="protein sequence ID" value="SVD79027.1"/>
    <property type="molecule type" value="Genomic_DNA"/>
</dbReference>
<dbReference type="SUPFAM" id="SSF49503">
    <property type="entry name" value="Cupredoxins"/>
    <property type="match status" value="1"/>
</dbReference>
<protein>
    <recommendedName>
        <fullName evidence="5">Blue (type 1) copper domain-containing protein</fullName>
    </recommendedName>
</protein>
<evidence type="ECO:0000256" key="4">
    <source>
        <dbReference type="ARBA" id="ARBA00023008"/>
    </source>
</evidence>
<dbReference type="PANTHER" id="PTHR38439:SF3">
    <property type="entry name" value="COPPER-RESISTANT CUPROPROTEIN COPI"/>
    <property type="match status" value="1"/>
</dbReference>
<sequence length="221" mass="24307">PIVRMEAAIATSYIGTPKAMDALADTTKHPHGGHLAYGMRSALGAATMLPHWQFNHHLTMHNAPLRKFISEFAKNTKIAPDAKYSAQDAQFDTQKNLKVVRITAVKERMLYDITRFEVKAGQPVKLEFINPDATPHNLVIVKPGSGDEVGLAATRMAADPALAKSGQYIPKSDKVLFHTKMVPPIAGETLRFMAPSEPGEYPYICSFPGHWTIMKGVMVVK</sequence>